<dbReference type="InterPro" id="IPR018711">
    <property type="entry name" value="NAGPA"/>
</dbReference>
<dbReference type="PANTHER" id="PTHR40446">
    <property type="entry name" value="N-ACETYLGLUCOSAMINE-1-PHOSPHODIESTER ALPHA-N-ACETYLGLUCOSAMINIDASE"/>
    <property type="match status" value="1"/>
</dbReference>
<reference evidence="2 3" key="1">
    <citation type="submission" date="2019-06" db="EMBL/GenBank/DDBJ databases">
        <title>Sequencing the genomes of 1000 actinobacteria strains.</title>
        <authorList>
            <person name="Klenk H.-P."/>
        </authorList>
    </citation>
    <scope>NUCLEOTIDE SEQUENCE [LARGE SCALE GENOMIC DNA]</scope>
    <source>
        <strain evidence="2 3">DSM 43186</strain>
    </source>
</reference>
<feature type="domain" description="Phosphodiester glycosidase" evidence="1">
    <location>
        <begin position="260"/>
        <end position="444"/>
    </location>
</feature>
<name>A0A543J0Z1_9ACTN</name>
<evidence type="ECO:0000259" key="1">
    <source>
        <dbReference type="Pfam" id="PF09992"/>
    </source>
</evidence>
<protein>
    <submittedName>
        <fullName evidence="2">Uncharacterized protein DUF2233</fullName>
    </submittedName>
</protein>
<organism evidence="2 3">
    <name type="scientific">Thermopolyspora flexuosa</name>
    <dbReference type="NCBI Taxonomy" id="103836"/>
    <lineage>
        <taxon>Bacteria</taxon>
        <taxon>Bacillati</taxon>
        <taxon>Actinomycetota</taxon>
        <taxon>Actinomycetes</taxon>
        <taxon>Streptosporangiales</taxon>
        <taxon>Streptosporangiaceae</taxon>
        <taxon>Thermopolyspora</taxon>
    </lineage>
</organism>
<proteinExistence type="predicted"/>
<dbReference type="AlphaFoldDB" id="A0A543J0Z1"/>
<accession>A0A543J0Z1</accession>
<dbReference type="PANTHER" id="PTHR40446:SF2">
    <property type="entry name" value="N-ACETYLGLUCOSAMINE-1-PHOSPHODIESTER ALPHA-N-ACETYLGLUCOSAMINIDASE"/>
    <property type="match status" value="1"/>
</dbReference>
<gene>
    <name evidence="2" type="ORF">FHX40_3229</name>
</gene>
<evidence type="ECO:0000313" key="2">
    <source>
        <dbReference type="EMBL" id="TQM76494.1"/>
    </source>
</evidence>
<dbReference type="RefSeq" id="WP_142260371.1">
    <property type="nucleotide sequence ID" value="NZ_BMPV01000001.1"/>
</dbReference>
<evidence type="ECO:0000313" key="3">
    <source>
        <dbReference type="Proteomes" id="UP000319213"/>
    </source>
</evidence>
<sequence length="447" mass="47671">MPRYKATNVFPGVDLFTLRHGTATDGYTVTVLINGKDSTGSLARAEEVAAAVEAAGFTPGIQRYVRPDVADFPGAEAYMVRVGLWPLKKKAAAEKVVKQLRKADIPAKVDYLGDDGFKTTGPWNIQILMIDARRFRGTYRTTLGRSTGKRETTSAMAKQAGAIAAVNGGFFSIRAPRNFSGDPTGISVVGGRLLSEAVRGRTAIVLQGRRARITELDSSVTVVAPDGSRAKVTGVNRIPGADELVLYTEELGTKTPRDQGVEVVVDARDRVVKVREAGGAVPRGTRVLHGTGAMAEWLWSVAREGAGMRITTSVVDLRTGRRIPLTPDTYIMGGGVGILRNGRQYITAATDGMASDHMILRRHPRTLAGVTKQGSLILATIDGRDPGVTVGANMFEAAQLMKWLGARNAINLDGGGSTTMVVKNKVVNRPSDGAERPVGDALLVVPR</sequence>
<dbReference type="EMBL" id="VFPQ01000001">
    <property type="protein sequence ID" value="TQM76494.1"/>
    <property type="molecule type" value="Genomic_DNA"/>
</dbReference>
<dbReference type="OrthoDB" id="9809781at2"/>
<dbReference type="Proteomes" id="UP000319213">
    <property type="component" value="Unassembled WGS sequence"/>
</dbReference>
<comment type="caution">
    <text evidence="2">The sequence shown here is derived from an EMBL/GenBank/DDBJ whole genome shotgun (WGS) entry which is preliminary data.</text>
</comment>
<dbReference type="Pfam" id="PF09992">
    <property type="entry name" value="NAGPA"/>
    <property type="match status" value="1"/>
</dbReference>
<keyword evidence="3" id="KW-1185">Reference proteome</keyword>